<keyword evidence="3" id="KW-0808">Transferase</keyword>
<comment type="catalytic activity">
    <reaction evidence="8">
        <text>L-tyrosyl-[protein] + ATP = O-phospho-L-tyrosyl-[protein] + ADP + H(+)</text>
        <dbReference type="Rhea" id="RHEA:10596"/>
        <dbReference type="Rhea" id="RHEA-COMP:10136"/>
        <dbReference type="Rhea" id="RHEA-COMP:20101"/>
        <dbReference type="ChEBI" id="CHEBI:15378"/>
        <dbReference type="ChEBI" id="CHEBI:30616"/>
        <dbReference type="ChEBI" id="CHEBI:46858"/>
        <dbReference type="ChEBI" id="CHEBI:61978"/>
        <dbReference type="ChEBI" id="CHEBI:456216"/>
        <dbReference type="EC" id="2.7.10.2"/>
    </reaction>
</comment>
<dbReference type="PANTHER" id="PTHR32309">
    <property type="entry name" value="TYROSINE-PROTEIN KINASE"/>
    <property type="match status" value="1"/>
</dbReference>
<dbReference type="GO" id="GO:0004715">
    <property type="term" value="F:non-membrane spanning protein tyrosine kinase activity"/>
    <property type="evidence" value="ECO:0007669"/>
    <property type="project" value="UniProtKB-EC"/>
</dbReference>
<dbReference type="SUPFAM" id="SSF52540">
    <property type="entry name" value="P-loop containing nucleoside triphosphate hydrolases"/>
    <property type="match status" value="1"/>
</dbReference>
<evidence type="ECO:0000256" key="7">
    <source>
        <dbReference type="ARBA" id="ARBA00023137"/>
    </source>
</evidence>
<evidence type="ECO:0000256" key="2">
    <source>
        <dbReference type="ARBA" id="ARBA00011903"/>
    </source>
</evidence>
<dbReference type="GO" id="GO:0005524">
    <property type="term" value="F:ATP binding"/>
    <property type="evidence" value="ECO:0007669"/>
    <property type="project" value="UniProtKB-KW"/>
</dbReference>
<dbReference type="EMBL" id="KC246803">
    <property type="protein sequence ID" value="AHF24707.1"/>
    <property type="molecule type" value="Genomic_DNA"/>
</dbReference>
<dbReference type="GO" id="GO:0005886">
    <property type="term" value="C:plasma membrane"/>
    <property type="evidence" value="ECO:0007669"/>
    <property type="project" value="TreeGrafter"/>
</dbReference>
<dbReference type="NCBIfam" id="TIGR01007">
    <property type="entry name" value="eps_fam"/>
    <property type="match status" value="1"/>
</dbReference>
<dbReference type="InterPro" id="IPR025669">
    <property type="entry name" value="AAA_dom"/>
</dbReference>
<sequence length="243" mass="26817">MAKKRKTTDGFDHIGNLLNFSGKEAYNLLRTNLMFSIRKEEDRARIVGVTSSIHGEGKSLTAINTAYSLAENGYKVLIIDCDMRLPTLDKKLGLKKSAGLSNILAGMDTDDDILFKDVIVKGLNVVQAGDIPPNPSELLGSAQFKSLIENLGGYYDFIILDLPPVGEVSDALVASKRVDGMVVVVRQDYTNQADLAYTMRQLELVNAKVIGFVCNYASGKDHKYGYGKYGKYKKYKYAQKPAK</sequence>
<comment type="similarity">
    <text evidence="1">Belongs to the CpsD/CapB family.</text>
</comment>
<organism evidence="10">
    <name type="scientific">uncultured bacterium Contig783</name>
    <dbReference type="NCBI Taxonomy" id="1393612"/>
    <lineage>
        <taxon>Bacteria</taxon>
        <taxon>environmental samples</taxon>
    </lineage>
</organism>
<dbReference type="InterPro" id="IPR027417">
    <property type="entry name" value="P-loop_NTPase"/>
</dbReference>
<keyword evidence="6" id="KW-0067">ATP-binding</keyword>
<evidence type="ECO:0000256" key="8">
    <source>
        <dbReference type="ARBA" id="ARBA00051245"/>
    </source>
</evidence>
<proteinExistence type="inferred from homology"/>
<accession>W0FPE0</accession>
<evidence type="ECO:0000256" key="3">
    <source>
        <dbReference type="ARBA" id="ARBA00022679"/>
    </source>
</evidence>
<dbReference type="Pfam" id="PF13614">
    <property type="entry name" value="AAA_31"/>
    <property type="match status" value="1"/>
</dbReference>
<evidence type="ECO:0000313" key="10">
    <source>
        <dbReference type="EMBL" id="AHF24707.1"/>
    </source>
</evidence>
<feature type="domain" description="AAA" evidence="9">
    <location>
        <begin position="46"/>
        <end position="192"/>
    </location>
</feature>
<evidence type="ECO:0000256" key="4">
    <source>
        <dbReference type="ARBA" id="ARBA00022741"/>
    </source>
</evidence>
<keyword evidence="7" id="KW-0829">Tyrosine-protein kinase</keyword>
<evidence type="ECO:0000259" key="9">
    <source>
        <dbReference type="Pfam" id="PF13614"/>
    </source>
</evidence>
<dbReference type="PANTHER" id="PTHR32309:SF13">
    <property type="entry name" value="FERRIC ENTEROBACTIN TRANSPORT PROTEIN FEPE"/>
    <property type="match status" value="1"/>
</dbReference>
<keyword evidence="5" id="KW-0418">Kinase</keyword>
<protein>
    <recommendedName>
        <fullName evidence="2">non-specific protein-tyrosine kinase</fullName>
        <ecNumber evidence="2">2.7.10.2</ecNumber>
    </recommendedName>
</protein>
<dbReference type="EC" id="2.7.10.2" evidence="2"/>
<reference evidence="10" key="1">
    <citation type="journal article" date="2013" name="PLoS ONE">
        <title>Metagenomic insights into the carbohydrate-active enzymes carried by the microorganisms adhering to solid digesta in the rumen of cows.</title>
        <authorList>
            <person name="Wang L."/>
            <person name="Hatem A."/>
            <person name="Catalyurek U.V."/>
            <person name="Morrison M."/>
            <person name="Yu Z."/>
        </authorList>
    </citation>
    <scope>NUCLEOTIDE SEQUENCE</scope>
</reference>
<dbReference type="Gene3D" id="3.40.50.300">
    <property type="entry name" value="P-loop containing nucleotide triphosphate hydrolases"/>
    <property type="match status" value="1"/>
</dbReference>
<evidence type="ECO:0000256" key="1">
    <source>
        <dbReference type="ARBA" id="ARBA00007316"/>
    </source>
</evidence>
<evidence type="ECO:0000256" key="6">
    <source>
        <dbReference type="ARBA" id="ARBA00022840"/>
    </source>
</evidence>
<dbReference type="AlphaFoldDB" id="W0FPE0"/>
<dbReference type="CDD" id="cd05387">
    <property type="entry name" value="BY-kinase"/>
    <property type="match status" value="1"/>
</dbReference>
<name>W0FPE0_9BACT</name>
<dbReference type="InterPro" id="IPR050445">
    <property type="entry name" value="Bact_polysacc_biosynth/exp"/>
</dbReference>
<evidence type="ECO:0000256" key="5">
    <source>
        <dbReference type="ARBA" id="ARBA00022777"/>
    </source>
</evidence>
<keyword evidence="4" id="KW-0547">Nucleotide-binding</keyword>
<dbReference type="InterPro" id="IPR005702">
    <property type="entry name" value="Wzc-like_C"/>
</dbReference>